<evidence type="ECO:0000256" key="1">
    <source>
        <dbReference type="SAM" id="MobiDB-lite"/>
    </source>
</evidence>
<feature type="region of interest" description="Disordered" evidence="1">
    <location>
        <begin position="46"/>
        <end position="69"/>
    </location>
</feature>
<keyword evidence="2" id="KW-1133">Transmembrane helix</keyword>
<keyword evidence="2" id="KW-0472">Membrane</keyword>
<evidence type="ECO:0000313" key="4">
    <source>
        <dbReference type="Proteomes" id="UP001519311"/>
    </source>
</evidence>
<keyword evidence="4" id="KW-1185">Reference proteome</keyword>
<dbReference type="EMBL" id="JAGINS010000001">
    <property type="protein sequence ID" value="MBP2358177.1"/>
    <property type="molecule type" value="Genomic_DNA"/>
</dbReference>
<comment type="caution">
    <text evidence="3">The sequence shown here is derived from an EMBL/GenBank/DDBJ whole genome shotgun (WGS) entry which is preliminary data.</text>
</comment>
<feature type="transmembrane region" description="Helical" evidence="2">
    <location>
        <begin position="6"/>
        <end position="29"/>
    </location>
</feature>
<proteinExistence type="predicted"/>
<reference evidence="3 4" key="1">
    <citation type="submission" date="2021-03" db="EMBL/GenBank/DDBJ databases">
        <title>Sequencing the genomes of 1000 actinobacteria strains.</title>
        <authorList>
            <person name="Klenk H.-P."/>
        </authorList>
    </citation>
    <scope>NUCLEOTIDE SEQUENCE [LARGE SCALE GENOMIC DNA]</scope>
    <source>
        <strain evidence="3 4">DSM 40843</strain>
    </source>
</reference>
<accession>A0ABS4V2P0</accession>
<gene>
    <name evidence="3" type="ORF">JOF59_000577</name>
</gene>
<evidence type="ECO:0000313" key="3">
    <source>
        <dbReference type="EMBL" id="MBP2358177.1"/>
    </source>
</evidence>
<evidence type="ECO:0000256" key="2">
    <source>
        <dbReference type="SAM" id="Phobius"/>
    </source>
</evidence>
<sequence length="69" mass="7569">MLFVWAVPIATTVINVLTSPVSGVLVLVLGHTIARGRRAALRVFRSLRQPRPPRTSPEVRAPGTRTLLE</sequence>
<keyword evidence="2" id="KW-0812">Transmembrane</keyword>
<name>A0ABS4V2P0_9ACTN</name>
<protein>
    <submittedName>
        <fullName evidence="3">Uncharacterized protein</fullName>
    </submittedName>
</protein>
<dbReference type="Proteomes" id="UP001519311">
    <property type="component" value="Unassembled WGS sequence"/>
</dbReference>
<organism evidence="3 4">
    <name type="scientific">Streptomyces clavifer</name>
    <dbReference type="NCBI Taxonomy" id="68188"/>
    <lineage>
        <taxon>Bacteria</taxon>
        <taxon>Bacillati</taxon>
        <taxon>Actinomycetota</taxon>
        <taxon>Actinomycetes</taxon>
        <taxon>Kitasatosporales</taxon>
        <taxon>Streptomycetaceae</taxon>
        <taxon>Streptomyces</taxon>
    </lineage>
</organism>